<dbReference type="NCBIfam" id="TIGR01411">
    <property type="entry name" value="tatAE"/>
    <property type="match status" value="1"/>
</dbReference>
<keyword evidence="7 9" id="KW-0472">Membrane</keyword>
<dbReference type="NCBIfam" id="NF011430">
    <property type="entry name" value="PRK14861.1"/>
    <property type="match status" value="1"/>
</dbReference>
<evidence type="ECO:0000256" key="4">
    <source>
        <dbReference type="ARBA" id="ARBA00022927"/>
    </source>
</evidence>
<comment type="similarity">
    <text evidence="9">Belongs to the TatA/E family.</text>
</comment>
<evidence type="ECO:0000256" key="5">
    <source>
        <dbReference type="ARBA" id="ARBA00022989"/>
    </source>
</evidence>
<dbReference type="GO" id="GO:0008320">
    <property type="term" value="F:protein transmembrane transporter activity"/>
    <property type="evidence" value="ECO:0007669"/>
    <property type="project" value="UniProtKB-UniRule"/>
</dbReference>
<keyword evidence="4 9" id="KW-0653">Protein transport</keyword>
<comment type="subunit">
    <text evidence="9">Forms a complex with TatC.</text>
</comment>
<dbReference type="AlphaFoldDB" id="A0A1Z5HRM6"/>
<dbReference type="PANTHER" id="PTHR33162">
    <property type="entry name" value="SEC-INDEPENDENT PROTEIN TRANSLOCASE PROTEIN TATA, CHLOROPLASTIC"/>
    <property type="match status" value="1"/>
</dbReference>
<keyword evidence="5 9" id="KW-1133">Transmembrane helix</keyword>
<dbReference type="Pfam" id="PF02416">
    <property type="entry name" value="TatA_B_E"/>
    <property type="match status" value="1"/>
</dbReference>
<dbReference type="GO" id="GO:0006886">
    <property type="term" value="P:intracellular protein transport"/>
    <property type="evidence" value="ECO:0007669"/>
    <property type="project" value="UniProtKB-ARBA"/>
</dbReference>
<dbReference type="InterPro" id="IPR003369">
    <property type="entry name" value="TatA/B/E"/>
</dbReference>
<evidence type="ECO:0000313" key="11">
    <source>
        <dbReference type="Proteomes" id="UP000197032"/>
    </source>
</evidence>
<evidence type="ECO:0000256" key="7">
    <source>
        <dbReference type="ARBA" id="ARBA00023136"/>
    </source>
</evidence>
<keyword evidence="9" id="KW-1003">Cell membrane</keyword>
<keyword evidence="11" id="KW-1185">Reference proteome</keyword>
<dbReference type="RefSeq" id="WP_088553448.1">
    <property type="nucleotide sequence ID" value="NZ_BDGJ01000042.1"/>
</dbReference>
<comment type="caution">
    <text evidence="10">The sequence shown here is derived from an EMBL/GenBank/DDBJ whole genome shotgun (WGS) entry which is preliminary data.</text>
</comment>
<dbReference type="PRINTS" id="PR01506">
    <property type="entry name" value="TATBPROTEIN"/>
</dbReference>
<evidence type="ECO:0000313" key="10">
    <source>
        <dbReference type="EMBL" id="GAW92017.1"/>
    </source>
</evidence>
<dbReference type="HAMAP" id="MF_00236">
    <property type="entry name" value="TatA_E"/>
    <property type="match status" value="1"/>
</dbReference>
<comment type="subcellular location">
    <subcellularLocation>
        <location evidence="9">Cell membrane</location>
        <topology evidence="9">Single-pass membrane protein</topology>
    </subcellularLocation>
    <subcellularLocation>
        <location evidence="1">Membrane</location>
        <topology evidence="1">Single-pass membrane protein</topology>
    </subcellularLocation>
</comment>
<proteinExistence type="inferred from homology"/>
<dbReference type="NCBIfam" id="NF011429">
    <property type="entry name" value="PRK14857.1"/>
    <property type="match status" value="1"/>
</dbReference>
<keyword evidence="3 9" id="KW-0812">Transmembrane</keyword>
<evidence type="ECO:0000256" key="1">
    <source>
        <dbReference type="ARBA" id="ARBA00004167"/>
    </source>
</evidence>
<dbReference type="Proteomes" id="UP000197032">
    <property type="component" value="Unassembled WGS sequence"/>
</dbReference>
<evidence type="ECO:0000256" key="2">
    <source>
        <dbReference type="ARBA" id="ARBA00022448"/>
    </source>
</evidence>
<dbReference type="InterPro" id="IPR006312">
    <property type="entry name" value="TatA/E"/>
</dbReference>
<evidence type="ECO:0000256" key="6">
    <source>
        <dbReference type="ARBA" id="ARBA00023010"/>
    </source>
</evidence>
<comment type="function">
    <text evidence="8">Part of the twin-arginine translocation (Tat) system that transports large folded proteins containing a characteristic twin-arginine motif in their signal peptide across the thylakoid membrane. Involved in delta pH-dependent protein transport required for chloroplast development, especially thylakoid membrane formation. TATC and TATB mediate precursor recognition, whereas TATA facilitates translocation.</text>
</comment>
<protein>
    <recommendedName>
        <fullName evidence="9">Sec-independent protein translocase protein TatA</fullName>
    </recommendedName>
</protein>
<evidence type="ECO:0000256" key="9">
    <source>
        <dbReference type="HAMAP-Rule" id="MF_00236"/>
    </source>
</evidence>
<evidence type="ECO:0000256" key="8">
    <source>
        <dbReference type="ARBA" id="ARBA00025340"/>
    </source>
</evidence>
<dbReference type="Gene3D" id="1.20.5.3310">
    <property type="match status" value="1"/>
</dbReference>
<sequence>MFGFLPSIGVPELILILVLALIIFGPGKLPEVGRSLGKSIREFRNASKEIKEEITAELEPQQKNK</sequence>
<keyword evidence="2 9" id="KW-0813">Transport</keyword>
<dbReference type="GO" id="GO:0033281">
    <property type="term" value="C:TAT protein transport complex"/>
    <property type="evidence" value="ECO:0007669"/>
    <property type="project" value="UniProtKB-UniRule"/>
</dbReference>
<dbReference type="PANTHER" id="PTHR33162:SF1">
    <property type="entry name" value="SEC-INDEPENDENT PROTEIN TRANSLOCASE PROTEIN TATA, CHLOROPLASTIC"/>
    <property type="match status" value="1"/>
</dbReference>
<feature type="transmembrane region" description="Helical" evidence="9">
    <location>
        <begin position="6"/>
        <end position="25"/>
    </location>
</feature>
<dbReference type="EMBL" id="BDGJ01000042">
    <property type="protein sequence ID" value="GAW92017.1"/>
    <property type="molecule type" value="Genomic_DNA"/>
</dbReference>
<keyword evidence="6 9" id="KW-0811">Translocation</keyword>
<organism evidence="10 11">
    <name type="scientific">Calderihabitans maritimus</name>
    <dbReference type="NCBI Taxonomy" id="1246530"/>
    <lineage>
        <taxon>Bacteria</taxon>
        <taxon>Bacillati</taxon>
        <taxon>Bacillota</taxon>
        <taxon>Clostridia</taxon>
        <taxon>Neomoorellales</taxon>
        <taxon>Calderihabitantaceae</taxon>
        <taxon>Calderihabitans</taxon>
    </lineage>
</organism>
<accession>A0A1Z5HRM6</accession>
<evidence type="ECO:0000256" key="3">
    <source>
        <dbReference type="ARBA" id="ARBA00022692"/>
    </source>
</evidence>
<comment type="function">
    <text evidence="9">Part of the twin-arginine translocation (Tat) system that transports large folded proteins containing a characteristic twin-arginine motif in their signal peptide across membranes. TatA could form the protein-conducting channel of the Tat system.</text>
</comment>
<gene>
    <name evidence="9" type="primary">tatA</name>
    <name evidence="10" type="ORF">KKC1_11770</name>
</gene>
<name>A0A1Z5HRM6_9FIRM</name>
<dbReference type="GO" id="GO:0043953">
    <property type="term" value="P:protein transport by the Tat complex"/>
    <property type="evidence" value="ECO:0007669"/>
    <property type="project" value="UniProtKB-UniRule"/>
</dbReference>
<reference evidence="11" key="1">
    <citation type="journal article" date="2017" name="Appl. Environ. Microbiol.">
        <title>Genomic analysis of Calderihabitans maritimus KKC1, a thermophilic hydrogenogenic carboxydotrophic bacterium isolated from marine sediment.</title>
        <authorList>
            <person name="Omae K."/>
            <person name="Yoneda Y."/>
            <person name="Fukuyama Y."/>
            <person name="Yoshida T."/>
            <person name="Sako Y."/>
        </authorList>
    </citation>
    <scope>NUCLEOTIDE SEQUENCE [LARGE SCALE GENOMIC DNA]</scope>
    <source>
        <strain evidence="11">KKC1</strain>
    </source>
</reference>
<dbReference type="OrthoDB" id="9800908at2"/>